<sequence length="75" mass="8099">MKDHTLTELGREVAAPTVRFAQHNSPVSTPNEARKGCGVALTWSYHHSCSNTHSAPAGVTRTPQAVTITRLYGLL</sequence>
<evidence type="ECO:0000313" key="2">
    <source>
        <dbReference type="Proteomes" id="UP000299102"/>
    </source>
</evidence>
<evidence type="ECO:0000313" key="1">
    <source>
        <dbReference type="EMBL" id="GBP52810.1"/>
    </source>
</evidence>
<comment type="caution">
    <text evidence="1">The sequence shown here is derived from an EMBL/GenBank/DDBJ whole genome shotgun (WGS) entry which is preliminary data.</text>
</comment>
<dbReference type="EMBL" id="BGZK01000610">
    <property type="protein sequence ID" value="GBP52810.1"/>
    <property type="molecule type" value="Genomic_DNA"/>
</dbReference>
<dbReference type="Proteomes" id="UP000299102">
    <property type="component" value="Unassembled WGS sequence"/>
</dbReference>
<name>A0A4C1WPM6_EUMVA</name>
<protein>
    <submittedName>
        <fullName evidence="1">Uncharacterized protein</fullName>
    </submittedName>
</protein>
<organism evidence="1 2">
    <name type="scientific">Eumeta variegata</name>
    <name type="common">Bagworm moth</name>
    <name type="synonym">Eumeta japonica</name>
    <dbReference type="NCBI Taxonomy" id="151549"/>
    <lineage>
        <taxon>Eukaryota</taxon>
        <taxon>Metazoa</taxon>
        <taxon>Ecdysozoa</taxon>
        <taxon>Arthropoda</taxon>
        <taxon>Hexapoda</taxon>
        <taxon>Insecta</taxon>
        <taxon>Pterygota</taxon>
        <taxon>Neoptera</taxon>
        <taxon>Endopterygota</taxon>
        <taxon>Lepidoptera</taxon>
        <taxon>Glossata</taxon>
        <taxon>Ditrysia</taxon>
        <taxon>Tineoidea</taxon>
        <taxon>Psychidae</taxon>
        <taxon>Oiketicinae</taxon>
        <taxon>Eumeta</taxon>
    </lineage>
</organism>
<dbReference type="AlphaFoldDB" id="A0A4C1WPM6"/>
<accession>A0A4C1WPM6</accession>
<keyword evidence="2" id="KW-1185">Reference proteome</keyword>
<proteinExistence type="predicted"/>
<gene>
    <name evidence="1" type="ORF">EVAR_39348_1</name>
</gene>
<reference evidence="1 2" key="1">
    <citation type="journal article" date="2019" name="Commun. Biol.">
        <title>The bagworm genome reveals a unique fibroin gene that provides high tensile strength.</title>
        <authorList>
            <person name="Kono N."/>
            <person name="Nakamura H."/>
            <person name="Ohtoshi R."/>
            <person name="Tomita M."/>
            <person name="Numata K."/>
            <person name="Arakawa K."/>
        </authorList>
    </citation>
    <scope>NUCLEOTIDE SEQUENCE [LARGE SCALE GENOMIC DNA]</scope>
</reference>